<feature type="signal peptide" evidence="7">
    <location>
        <begin position="1"/>
        <end position="23"/>
    </location>
</feature>
<feature type="region of interest" description="Disordered" evidence="5">
    <location>
        <begin position="29"/>
        <end position="195"/>
    </location>
</feature>
<feature type="chain" id="PRO_5013944171" description="Mid2 domain-containing protein" evidence="7">
    <location>
        <begin position="24"/>
        <end position="413"/>
    </location>
</feature>
<name>A0A2H3ES47_ARMGA</name>
<evidence type="ECO:0000256" key="6">
    <source>
        <dbReference type="SAM" id="Phobius"/>
    </source>
</evidence>
<feature type="compositionally biased region" description="Polar residues" evidence="5">
    <location>
        <begin position="137"/>
        <end position="151"/>
    </location>
</feature>
<keyword evidence="9" id="KW-1185">Reference proteome</keyword>
<feature type="compositionally biased region" description="Low complexity" evidence="5">
    <location>
        <begin position="156"/>
        <end position="195"/>
    </location>
</feature>
<evidence type="ECO:0000256" key="5">
    <source>
        <dbReference type="SAM" id="MobiDB-lite"/>
    </source>
</evidence>
<evidence type="ECO:0000256" key="4">
    <source>
        <dbReference type="ARBA" id="ARBA00023136"/>
    </source>
</evidence>
<evidence type="ECO:0008006" key="10">
    <source>
        <dbReference type="Google" id="ProtNLM"/>
    </source>
</evidence>
<gene>
    <name evidence="8" type="ORF">ARMGADRAFT_1022023</name>
</gene>
<dbReference type="Proteomes" id="UP000217790">
    <property type="component" value="Unassembled WGS sequence"/>
</dbReference>
<feature type="region of interest" description="Disordered" evidence="5">
    <location>
        <begin position="241"/>
        <end position="413"/>
    </location>
</feature>
<dbReference type="OrthoDB" id="2576541at2759"/>
<protein>
    <recommendedName>
        <fullName evidence="10">Mid2 domain-containing protein</fullName>
    </recommendedName>
</protein>
<keyword evidence="4 6" id="KW-0472">Membrane</keyword>
<dbReference type="STRING" id="47427.A0A2H3ES47"/>
<evidence type="ECO:0000256" key="7">
    <source>
        <dbReference type="SAM" id="SignalP"/>
    </source>
</evidence>
<dbReference type="EMBL" id="KZ293644">
    <property type="protein sequence ID" value="PBL03318.1"/>
    <property type="molecule type" value="Genomic_DNA"/>
</dbReference>
<feature type="compositionally biased region" description="Polar residues" evidence="5">
    <location>
        <begin position="329"/>
        <end position="341"/>
    </location>
</feature>
<comment type="subcellular location">
    <subcellularLocation>
        <location evidence="1">Membrane</location>
        <topology evidence="1">Single-pass membrane protein</topology>
    </subcellularLocation>
</comment>
<dbReference type="GO" id="GO:0016020">
    <property type="term" value="C:membrane"/>
    <property type="evidence" value="ECO:0007669"/>
    <property type="project" value="UniProtKB-SubCell"/>
</dbReference>
<keyword evidence="2 6" id="KW-0812">Transmembrane</keyword>
<organism evidence="8 9">
    <name type="scientific">Armillaria gallica</name>
    <name type="common">Bulbous honey fungus</name>
    <name type="synonym">Armillaria bulbosa</name>
    <dbReference type="NCBI Taxonomy" id="47427"/>
    <lineage>
        <taxon>Eukaryota</taxon>
        <taxon>Fungi</taxon>
        <taxon>Dikarya</taxon>
        <taxon>Basidiomycota</taxon>
        <taxon>Agaricomycotina</taxon>
        <taxon>Agaricomycetes</taxon>
        <taxon>Agaricomycetidae</taxon>
        <taxon>Agaricales</taxon>
        <taxon>Marasmiineae</taxon>
        <taxon>Physalacriaceae</taxon>
        <taxon>Armillaria</taxon>
    </lineage>
</organism>
<evidence type="ECO:0000313" key="9">
    <source>
        <dbReference type="Proteomes" id="UP000217790"/>
    </source>
</evidence>
<dbReference type="OMA" id="DGEAIKW"/>
<accession>A0A2H3ES47</accession>
<evidence type="ECO:0000313" key="8">
    <source>
        <dbReference type="EMBL" id="PBL03318.1"/>
    </source>
</evidence>
<sequence length="413" mass="42581">MKPSRSLLLSCLLAIALAQTSSAWERPHLARQAASSGQGTEAATTAATGASTGGQQTTTTAEQQTTSAATTTTAQPTTTTQDQTTTTQQQQTSTSTTNQQQTSATTAENTSHTENNNSQTTTNNQQTTSQNVQTTQAPQIQTTESVSTNSAGEEVTVTITNTNTNTRNSQTESASSSSASSSSADSSNSGGSSGVSTGTIIGLSVAGGVALLGIIGFIVWKLTRKRFSDFDDGEAIKWPELNAHGSDGGDIHPLPIHSTGRAGFDTGSEVSLSRAPSTSTNNFSTPDLPHDPYAVPPLPHLNPNQPIPYRDDPNAGNAYYDPYRGPVPNTFNDAPSGSEWSQGEAIPMTQMTGAGRMSPGPGLAYADTGRASPTLAGRASPGPSAALRTKSPAPAYGRSSPGPQAAFDPYAPR</sequence>
<dbReference type="PANTHER" id="PTHR15549">
    <property type="entry name" value="PAIRED IMMUNOGLOBULIN-LIKE TYPE 2 RECEPTOR"/>
    <property type="match status" value="1"/>
</dbReference>
<evidence type="ECO:0000256" key="3">
    <source>
        <dbReference type="ARBA" id="ARBA00022989"/>
    </source>
</evidence>
<evidence type="ECO:0000256" key="2">
    <source>
        <dbReference type="ARBA" id="ARBA00022692"/>
    </source>
</evidence>
<dbReference type="InParanoid" id="A0A2H3ES47"/>
<keyword evidence="3 6" id="KW-1133">Transmembrane helix</keyword>
<keyword evidence="7" id="KW-0732">Signal</keyword>
<dbReference type="PANTHER" id="PTHR15549:SF30">
    <property type="entry name" value="MID2 DOMAIN-CONTAINING PROTEIN"/>
    <property type="match status" value="1"/>
</dbReference>
<dbReference type="AlphaFoldDB" id="A0A2H3ES47"/>
<proteinExistence type="predicted"/>
<feature type="compositionally biased region" description="Polar residues" evidence="5">
    <location>
        <begin position="268"/>
        <end position="285"/>
    </location>
</feature>
<reference evidence="9" key="1">
    <citation type="journal article" date="2017" name="Nat. Ecol. Evol.">
        <title>Genome expansion and lineage-specific genetic innovations in the forest pathogenic fungi Armillaria.</title>
        <authorList>
            <person name="Sipos G."/>
            <person name="Prasanna A.N."/>
            <person name="Walter M.C."/>
            <person name="O'Connor E."/>
            <person name="Balint B."/>
            <person name="Krizsan K."/>
            <person name="Kiss B."/>
            <person name="Hess J."/>
            <person name="Varga T."/>
            <person name="Slot J."/>
            <person name="Riley R."/>
            <person name="Boka B."/>
            <person name="Rigling D."/>
            <person name="Barry K."/>
            <person name="Lee J."/>
            <person name="Mihaltcheva S."/>
            <person name="LaButti K."/>
            <person name="Lipzen A."/>
            <person name="Waldron R."/>
            <person name="Moloney N.M."/>
            <person name="Sperisen C."/>
            <person name="Kredics L."/>
            <person name="Vagvoelgyi C."/>
            <person name="Patrignani A."/>
            <person name="Fitzpatrick D."/>
            <person name="Nagy I."/>
            <person name="Doyle S."/>
            <person name="Anderson J.B."/>
            <person name="Grigoriev I.V."/>
            <person name="Gueldener U."/>
            <person name="Muensterkoetter M."/>
            <person name="Nagy L.G."/>
        </authorList>
    </citation>
    <scope>NUCLEOTIDE SEQUENCE [LARGE SCALE GENOMIC DNA]</scope>
    <source>
        <strain evidence="9">Ar21-2</strain>
    </source>
</reference>
<evidence type="ECO:0000256" key="1">
    <source>
        <dbReference type="ARBA" id="ARBA00004167"/>
    </source>
</evidence>
<feature type="compositionally biased region" description="Low complexity" evidence="5">
    <location>
        <begin position="32"/>
        <end position="136"/>
    </location>
</feature>
<feature type="transmembrane region" description="Helical" evidence="6">
    <location>
        <begin position="200"/>
        <end position="220"/>
    </location>
</feature>
<dbReference type="GO" id="GO:0071944">
    <property type="term" value="C:cell periphery"/>
    <property type="evidence" value="ECO:0007669"/>
    <property type="project" value="UniProtKB-ARBA"/>
</dbReference>
<dbReference type="InterPro" id="IPR051694">
    <property type="entry name" value="Immunoregulatory_rcpt-like"/>
</dbReference>